<proteinExistence type="predicted"/>
<feature type="domain" description="DUF2921" evidence="1">
    <location>
        <begin position="42"/>
        <end position="219"/>
    </location>
</feature>
<gene>
    <name evidence="3" type="primary">LOC132800009</name>
</gene>
<keyword evidence="2" id="KW-1185">Reference proteome</keyword>
<organism evidence="2 3">
    <name type="scientific">Ziziphus jujuba</name>
    <name type="common">Chinese jujube</name>
    <name type="synonym">Ziziphus sativa</name>
    <dbReference type="NCBI Taxonomy" id="326968"/>
    <lineage>
        <taxon>Eukaryota</taxon>
        <taxon>Viridiplantae</taxon>
        <taxon>Streptophyta</taxon>
        <taxon>Embryophyta</taxon>
        <taxon>Tracheophyta</taxon>
        <taxon>Spermatophyta</taxon>
        <taxon>Magnoliopsida</taxon>
        <taxon>eudicotyledons</taxon>
        <taxon>Gunneridae</taxon>
        <taxon>Pentapetalae</taxon>
        <taxon>rosids</taxon>
        <taxon>fabids</taxon>
        <taxon>Rosales</taxon>
        <taxon>Rhamnaceae</taxon>
        <taxon>Paliureae</taxon>
        <taxon>Ziziphus</taxon>
    </lineage>
</organism>
<dbReference type="PANTHER" id="PTHR33389:SF18">
    <property type="entry name" value="OS01G0677900 PROTEIN"/>
    <property type="match status" value="1"/>
</dbReference>
<dbReference type="Pfam" id="PF25333">
    <property type="entry name" value="DUF2921_N"/>
    <property type="match status" value="3"/>
</dbReference>
<dbReference type="GeneID" id="132800009"/>
<protein>
    <submittedName>
        <fullName evidence="3">Uncharacterized protein LOC132800009</fullName>
    </submittedName>
</protein>
<evidence type="ECO:0000313" key="3">
    <source>
        <dbReference type="RefSeq" id="XP_060668868.1"/>
    </source>
</evidence>
<name>A0ABM3ZWL4_ZIZJJ</name>
<evidence type="ECO:0000313" key="2">
    <source>
        <dbReference type="Proteomes" id="UP001652623"/>
    </source>
</evidence>
<reference evidence="3" key="1">
    <citation type="submission" date="2025-08" db="UniProtKB">
        <authorList>
            <consortium name="RefSeq"/>
        </authorList>
    </citation>
    <scope>IDENTIFICATION</scope>
    <source>
        <tissue evidence="3">Seedling</tissue>
    </source>
</reference>
<feature type="domain" description="DUF2921" evidence="1">
    <location>
        <begin position="512"/>
        <end position="616"/>
    </location>
</feature>
<dbReference type="InterPro" id="IPR057425">
    <property type="entry name" value="DUF2921_N"/>
</dbReference>
<evidence type="ECO:0000259" key="1">
    <source>
        <dbReference type="Pfam" id="PF25333"/>
    </source>
</evidence>
<dbReference type="PANTHER" id="PTHR33389">
    <property type="entry name" value="FAMILY PROTEIN, PUTATIVE (DUF2921)-RELATED"/>
    <property type="match status" value="1"/>
</dbReference>
<accession>A0ABM3ZWL4</accession>
<dbReference type="RefSeq" id="XP_060668868.1">
    <property type="nucleotide sequence ID" value="XM_060812885.1"/>
</dbReference>
<dbReference type="Proteomes" id="UP001652623">
    <property type="component" value="Chromosome 11"/>
</dbReference>
<feature type="domain" description="DUF2921" evidence="1">
    <location>
        <begin position="276"/>
        <end position="411"/>
    </location>
</feature>
<sequence>MSIFMSASAVMALKLLLYMFFLIYPTMFLNTVSSSSTSRISYSDHCASIVPESTSIQNHVSISPRPRVQYGYLYLGDGNGVLSRNTCFHGPKLVSFYTEYVYATDMQDLFHVDGTLTLHGPSTDYYHDSGSMYYGPGDPRRWGSFTFRLNGIWSVSSGKLCMVESGYNNYTDKGSLVLDLPAVFKLHNLKNSTSLRSLVTGTLESLISSDDPDYFEPISMFMFPQMNYEYSLISEVLNNSAYGESDVSPGLSLRSFPGHIFCSLVPKEVQRFKLKYASHCSSAKNCTPFGASIDFLPSVMIFGGIGCSVDEQRFRVLIDFLATEDDLSVPFNPNTTLIGEGLWDTKTNQLYVVACRFLDATDSLAEAHLGDCSTRLSLRFPAIWTIRNTDSIVGHIWSNKSMGELGYFDKIKFQSSEQLMVEEPGFKYKYTELGNVKKLWPIKKSAKRKGNAYPNAFSVPKMVLYISVENAERKLALGRSFPLFVGNHYVPHLYSNLPLINSSFTKTGPIGISYKMILSLLPDVKLGSGFSLFSNSSNFLEITAEGIYDDTTGSLCMLACRYLGLDSQLSMDDYLDCEIRINIQFSARNTDHNSGYFKGSIESTRQNFDPLHFNRLELLTLSDTSNSAFCDCNV</sequence>